<evidence type="ECO:0000313" key="3">
    <source>
        <dbReference type="Proteomes" id="UP001153076"/>
    </source>
</evidence>
<keyword evidence="3" id="KW-1185">Reference proteome</keyword>
<feature type="region of interest" description="Disordered" evidence="1">
    <location>
        <begin position="41"/>
        <end position="66"/>
    </location>
</feature>
<feature type="region of interest" description="Disordered" evidence="1">
    <location>
        <begin position="263"/>
        <end position="282"/>
    </location>
</feature>
<dbReference type="AlphaFoldDB" id="A0A9Q1GYF7"/>
<evidence type="ECO:0000313" key="2">
    <source>
        <dbReference type="EMBL" id="KAJ8428383.1"/>
    </source>
</evidence>
<reference evidence="2" key="1">
    <citation type="submission" date="2022-04" db="EMBL/GenBank/DDBJ databases">
        <title>Carnegiea gigantea Genome sequencing and assembly v2.</title>
        <authorList>
            <person name="Copetti D."/>
            <person name="Sanderson M.J."/>
            <person name="Burquez A."/>
            <person name="Wojciechowski M.F."/>
        </authorList>
    </citation>
    <scope>NUCLEOTIDE SEQUENCE</scope>
    <source>
        <strain evidence="2">SGP5-SGP5p</strain>
        <tissue evidence="2">Aerial part</tissue>
    </source>
</reference>
<organism evidence="2 3">
    <name type="scientific">Carnegiea gigantea</name>
    <dbReference type="NCBI Taxonomy" id="171969"/>
    <lineage>
        <taxon>Eukaryota</taxon>
        <taxon>Viridiplantae</taxon>
        <taxon>Streptophyta</taxon>
        <taxon>Embryophyta</taxon>
        <taxon>Tracheophyta</taxon>
        <taxon>Spermatophyta</taxon>
        <taxon>Magnoliopsida</taxon>
        <taxon>eudicotyledons</taxon>
        <taxon>Gunneridae</taxon>
        <taxon>Pentapetalae</taxon>
        <taxon>Caryophyllales</taxon>
        <taxon>Cactineae</taxon>
        <taxon>Cactaceae</taxon>
        <taxon>Cactoideae</taxon>
        <taxon>Echinocereeae</taxon>
        <taxon>Carnegiea</taxon>
    </lineage>
</organism>
<gene>
    <name evidence="2" type="ORF">Cgig2_000993</name>
</gene>
<dbReference type="EMBL" id="JAKOGI010001014">
    <property type="protein sequence ID" value="KAJ8428383.1"/>
    <property type="molecule type" value="Genomic_DNA"/>
</dbReference>
<feature type="compositionally biased region" description="Basic and acidic residues" evidence="1">
    <location>
        <begin position="53"/>
        <end position="66"/>
    </location>
</feature>
<proteinExistence type="predicted"/>
<protein>
    <submittedName>
        <fullName evidence="2">Uncharacterized protein</fullName>
    </submittedName>
</protein>
<name>A0A9Q1GYF7_9CARY</name>
<evidence type="ECO:0000256" key="1">
    <source>
        <dbReference type="SAM" id="MobiDB-lite"/>
    </source>
</evidence>
<comment type="caution">
    <text evidence="2">The sequence shown here is derived from an EMBL/GenBank/DDBJ whole genome shotgun (WGS) entry which is preliminary data.</text>
</comment>
<accession>A0A9Q1GYF7</accession>
<dbReference type="Proteomes" id="UP001153076">
    <property type="component" value="Unassembled WGS sequence"/>
</dbReference>
<sequence length="361" mass="40405">MPMVKWGCDCEGRESMNQFRREKFEANFRIHKSNITDEGWGSFNSKGVKKKSSRESEGEEEQWKRDGGVGREIVMYILWGGMAAQSKEGKVTYEGRSRKCIVVKEGMGVKEVIRMVKGITGTDMSEKKTLYDREMLLAVEGDTDVKMILKGNDEHSYLYVGGNKGPLRRAQEGVIVYKGRVRACHDGKVCSRSGKAGTTKQEANGRALTKTYVMNYTNKYRVGKLMANVLLSLVSEEGEQPQSRLHVGGDTIELSDDDEISITSEDAGDEQSPEKGCDKGVKRKGCSDGNYVNDNLRKKMDNHKQDIVKWKNGVGERIEQKLADTYQKIGCIAVVECYSVMLGKYSVELTNNCKLVVKLGK</sequence>